<dbReference type="Proteomes" id="UP000677228">
    <property type="component" value="Unassembled WGS sequence"/>
</dbReference>
<dbReference type="AlphaFoldDB" id="A0A8S2D491"/>
<keyword evidence="2 5" id="KW-0175">Coiled coil</keyword>
<protein>
    <submittedName>
        <fullName evidence="6">Uncharacterized protein</fullName>
    </submittedName>
</protein>
<dbReference type="PANTHER" id="PTHR13183:SF0">
    <property type="entry name" value="AXONEMAL DYNEIN LIGHT INTERMEDIATE POLYPEPTIDE 1"/>
    <property type="match status" value="1"/>
</dbReference>
<dbReference type="Proteomes" id="UP000682733">
    <property type="component" value="Unassembled WGS sequence"/>
</dbReference>
<dbReference type="GO" id="GO:0005930">
    <property type="term" value="C:axoneme"/>
    <property type="evidence" value="ECO:0007669"/>
    <property type="project" value="TreeGrafter"/>
</dbReference>
<evidence type="ECO:0000256" key="4">
    <source>
        <dbReference type="ARBA" id="ARBA00038114"/>
    </source>
</evidence>
<organism evidence="6 8">
    <name type="scientific">Didymodactylos carnosus</name>
    <dbReference type="NCBI Taxonomy" id="1234261"/>
    <lineage>
        <taxon>Eukaryota</taxon>
        <taxon>Metazoa</taxon>
        <taxon>Spiralia</taxon>
        <taxon>Gnathifera</taxon>
        <taxon>Rotifera</taxon>
        <taxon>Eurotatoria</taxon>
        <taxon>Bdelloidea</taxon>
        <taxon>Philodinida</taxon>
        <taxon>Philodinidae</taxon>
        <taxon>Didymodactylos</taxon>
    </lineage>
</organism>
<dbReference type="InterPro" id="IPR019347">
    <property type="entry name" value="Axonemal_dynein_light_chain"/>
</dbReference>
<evidence type="ECO:0000313" key="8">
    <source>
        <dbReference type="Proteomes" id="UP000677228"/>
    </source>
</evidence>
<name>A0A8S2D491_9BILA</name>
<proteinExistence type="inferred from homology"/>
<dbReference type="EMBL" id="CAJNOK010001395">
    <property type="protein sequence ID" value="CAF0809550.1"/>
    <property type="molecule type" value="Genomic_DNA"/>
</dbReference>
<comment type="caution">
    <text evidence="6">The sequence shown here is derived from an EMBL/GenBank/DDBJ whole genome shotgun (WGS) entry which is preliminary data.</text>
</comment>
<evidence type="ECO:0000313" key="6">
    <source>
        <dbReference type="EMBL" id="CAF0809550.1"/>
    </source>
</evidence>
<dbReference type="GO" id="GO:0045504">
    <property type="term" value="F:dynein heavy chain binding"/>
    <property type="evidence" value="ECO:0007669"/>
    <property type="project" value="TreeGrafter"/>
</dbReference>
<comment type="similarity">
    <text evidence="4">Belongs to the inner dynein arm light chain family.</text>
</comment>
<evidence type="ECO:0000256" key="5">
    <source>
        <dbReference type="SAM" id="Coils"/>
    </source>
</evidence>
<dbReference type="PANTHER" id="PTHR13183">
    <property type="entry name" value="AXONEMAL INNER ARM DYNEIN LIGHT CHAIN 28"/>
    <property type="match status" value="1"/>
</dbReference>
<sequence length="413" mass="48718">MLNTNTNNNSMDYYVCGKNEDHPKYRLLKYNKSTKLSKQEKKIIIDYRNKYGTPPIVYCEISDMNKQLTDITINNDNIIEKEIILENDLFAIGQQKSYLPIAINNNNNENEKHVKGVDIVIVTSKDGRLKYRTKFWRPNEYYLADRIYRNLKKDFYNFKIDTNELFLLLFPVFIDMSGSGGEDQQRKPKCGNNHRSKKLLSTYEDENHAILPSTTPLTRHDLFQLEEKFHFLLKNEQALEIGLCSKRRRIYEDLFDELIRITTLECTERGLLLARIKNEYKQLMNEYETVYKSGMAYAMRCYLHKMQTKQDLEQKIDKLENDIKQLKYENDFEIEREPTPYEETYESRTLRENLIIMRTTNANLRRDLEATLTTLVSTSINGDDTTTGVTETVLPQHTSEMKDEKVPVPNLNK</sequence>
<feature type="coiled-coil region" evidence="5">
    <location>
        <begin position="273"/>
        <end position="336"/>
    </location>
</feature>
<keyword evidence="3" id="KW-0505">Motor protein</keyword>
<evidence type="ECO:0000256" key="1">
    <source>
        <dbReference type="ARBA" id="ARBA00023017"/>
    </source>
</evidence>
<evidence type="ECO:0000313" key="7">
    <source>
        <dbReference type="EMBL" id="CAF3593325.1"/>
    </source>
</evidence>
<evidence type="ECO:0000256" key="2">
    <source>
        <dbReference type="ARBA" id="ARBA00023054"/>
    </source>
</evidence>
<dbReference type="EMBL" id="CAJOBA010001395">
    <property type="protein sequence ID" value="CAF3593325.1"/>
    <property type="molecule type" value="Genomic_DNA"/>
</dbReference>
<keyword evidence="1" id="KW-0243">Dynein</keyword>
<gene>
    <name evidence="6" type="ORF">OVA965_LOCUS5074</name>
    <name evidence="7" type="ORF">TMI583_LOCUS5072</name>
</gene>
<dbReference type="Pfam" id="PF10211">
    <property type="entry name" value="Ax_dynein_light"/>
    <property type="match status" value="1"/>
</dbReference>
<accession>A0A8S2D491</accession>
<dbReference type="GO" id="GO:0030286">
    <property type="term" value="C:dynein complex"/>
    <property type="evidence" value="ECO:0007669"/>
    <property type="project" value="UniProtKB-KW"/>
</dbReference>
<reference evidence="6" key="1">
    <citation type="submission" date="2021-02" db="EMBL/GenBank/DDBJ databases">
        <authorList>
            <person name="Nowell W R."/>
        </authorList>
    </citation>
    <scope>NUCLEOTIDE SEQUENCE</scope>
</reference>
<evidence type="ECO:0000256" key="3">
    <source>
        <dbReference type="ARBA" id="ARBA00023175"/>
    </source>
</evidence>